<comment type="caution">
    <text evidence="2">The sequence shown here is derived from an EMBL/GenBank/DDBJ whole genome shotgun (WGS) entry which is preliminary data.</text>
</comment>
<evidence type="ECO:0000313" key="2">
    <source>
        <dbReference type="EMBL" id="KAK0513181.1"/>
    </source>
</evidence>
<feature type="compositionally biased region" description="Low complexity" evidence="1">
    <location>
        <begin position="193"/>
        <end position="205"/>
    </location>
</feature>
<feature type="compositionally biased region" description="Low complexity" evidence="1">
    <location>
        <begin position="55"/>
        <end position="67"/>
    </location>
</feature>
<feature type="region of interest" description="Disordered" evidence="1">
    <location>
        <begin position="175"/>
        <end position="240"/>
    </location>
</feature>
<proteinExistence type="predicted"/>
<feature type="compositionally biased region" description="Polar residues" evidence="1">
    <location>
        <begin position="175"/>
        <end position="192"/>
    </location>
</feature>
<sequence>MSELPYYAPGESGLYGDRLSDPIKGDSVSADRQLSSKSADTIVPQSIAEAHSLAGSGSPSPRGNSNGAKTETPRLDKADPLPPTPVASENTFYPGCIHIKADPNTIALWHPDTRKREPISVVTKAKTFQPTTPGSQVQGYHGYYQQLGCIPIAYETTPNTTLCWDINSPEGEYLNLTSTAKDGPPTSSRENQPFSFSPSISPTTSNTRASTSPICRSCSSAPTSPKSPISSRRTRLRAQLASARQRRKSLDCDIARLSTALEMEEPHECGQWAALQGHLKCQLQVAERQREELVARGEKTEELDIEIEGLRGTLGETYGGGGDGKRKRMNEGILMGRIVKREVIGGPEREG</sequence>
<keyword evidence="3" id="KW-1185">Reference proteome</keyword>
<protein>
    <submittedName>
        <fullName evidence="2">Uncharacterized protein</fullName>
    </submittedName>
</protein>
<accession>A0AA39R355</accession>
<dbReference type="AlphaFoldDB" id="A0AA39R355"/>
<organism evidence="2 3">
    <name type="scientific">Cladonia borealis</name>
    <dbReference type="NCBI Taxonomy" id="184061"/>
    <lineage>
        <taxon>Eukaryota</taxon>
        <taxon>Fungi</taxon>
        <taxon>Dikarya</taxon>
        <taxon>Ascomycota</taxon>
        <taxon>Pezizomycotina</taxon>
        <taxon>Lecanoromycetes</taxon>
        <taxon>OSLEUM clade</taxon>
        <taxon>Lecanoromycetidae</taxon>
        <taxon>Lecanorales</taxon>
        <taxon>Lecanorineae</taxon>
        <taxon>Cladoniaceae</taxon>
        <taxon>Cladonia</taxon>
    </lineage>
</organism>
<gene>
    <name evidence="2" type="ORF">JMJ35_004167</name>
</gene>
<dbReference type="Proteomes" id="UP001166286">
    <property type="component" value="Unassembled WGS sequence"/>
</dbReference>
<dbReference type="EMBL" id="JAFEKC020000008">
    <property type="protein sequence ID" value="KAK0513181.1"/>
    <property type="molecule type" value="Genomic_DNA"/>
</dbReference>
<feature type="compositionally biased region" description="Polar residues" evidence="1">
    <location>
        <begin position="206"/>
        <end position="229"/>
    </location>
</feature>
<evidence type="ECO:0000256" key="1">
    <source>
        <dbReference type="SAM" id="MobiDB-lite"/>
    </source>
</evidence>
<feature type="region of interest" description="Disordered" evidence="1">
    <location>
        <begin position="1"/>
        <end position="89"/>
    </location>
</feature>
<feature type="compositionally biased region" description="Polar residues" evidence="1">
    <location>
        <begin position="30"/>
        <end position="39"/>
    </location>
</feature>
<name>A0AA39R355_9LECA</name>
<evidence type="ECO:0000313" key="3">
    <source>
        <dbReference type="Proteomes" id="UP001166286"/>
    </source>
</evidence>
<reference evidence="2" key="1">
    <citation type="submission" date="2023-03" db="EMBL/GenBank/DDBJ databases">
        <title>Complete genome of Cladonia borealis.</title>
        <authorList>
            <person name="Park H."/>
        </authorList>
    </citation>
    <scope>NUCLEOTIDE SEQUENCE</scope>
    <source>
        <strain evidence="2">ANT050790</strain>
    </source>
</reference>